<keyword evidence="4 6" id="KW-1133">Transmembrane helix</keyword>
<evidence type="ECO:0000256" key="2">
    <source>
        <dbReference type="ARBA" id="ARBA00009694"/>
    </source>
</evidence>
<reference evidence="7 8" key="1">
    <citation type="submission" date="2022-10" db="EMBL/GenBank/DDBJ databases">
        <title>Marinomonas transparenta sp. nov. and Marinomonas sargassi sp. nov., isolated from marine alga (Sargassum natans (L.) Gaillon).</title>
        <authorList>
            <person name="Wang Y."/>
        </authorList>
    </citation>
    <scope>NUCLEOTIDE SEQUENCE [LARGE SCALE GENOMIC DNA]</scope>
    <source>
        <strain evidence="7 8">C2222</strain>
    </source>
</reference>
<comment type="caution">
    <text evidence="7">The sequence shown here is derived from an EMBL/GenBank/DDBJ whole genome shotgun (WGS) entry which is preliminary data.</text>
</comment>
<keyword evidence="3 6" id="KW-0812">Transmembrane</keyword>
<evidence type="ECO:0000256" key="5">
    <source>
        <dbReference type="ARBA" id="ARBA00023136"/>
    </source>
</evidence>
<evidence type="ECO:0000256" key="3">
    <source>
        <dbReference type="ARBA" id="ARBA00022692"/>
    </source>
</evidence>
<dbReference type="Proteomes" id="UP001209713">
    <property type="component" value="Unassembled WGS sequence"/>
</dbReference>
<keyword evidence="8" id="KW-1185">Reference proteome</keyword>
<dbReference type="PANTHER" id="PTHR43461:SF1">
    <property type="entry name" value="TRANSMEMBRANE PROTEIN 256"/>
    <property type="match status" value="1"/>
</dbReference>
<evidence type="ECO:0000256" key="1">
    <source>
        <dbReference type="ARBA" id="ARBA00004141"/>
    </source>
</evidence>
<feature type="transmembrane region" description="Helical" evidence="6">
    <location>
        <begin position="52"/>
        <end position="71"/>
    </location>
</feature>
<organism evidence="7 8">
    <name type="scientific">Marinomonas sargassi</name>
    <dbReference type="NCBI Taxonomy" id="2984494"/>
    <lineage>
        <taxon>Bacteria</taxon>
        <taxon>Pseudomonadati</taxon>
        <taxon>Pseudomonadota</taxon>
        <taxon>Gammaproteobacteria</taxon>
        <taxon>Oceanospirillales</taxon>
        <taxon>Oceanospirillaceae</taxon>
        <taxon>Marinomonas</taxon>
    </lineage>
</organism>
<accession>A0ABT2YP47</accession>
<sequence length="131" mass="14423">MKYLPLSSSNVLSKWTSLFCLQGLLSVAAGAFAAHALEGVLTLKAAGWWSTGSQYLMYHSIVGMVVSLTLSELARVRVVLRFFLCGNFLFSGSLYAMALTDFRYLGIITPLGGTMYLLAWSLLSVQLWRSK</sequence>
<dbReference type="RefSeq" id="WP_263529039.1">
    <property type="nucleotide sequence ID" value="NZ_JAOVZB010000001.1"/>
</dbReference>
<comment type="subcellular location">
    <subcellularLocation>
        <location evidence="1">Membrane</location>
        <topology evidence="1">Multi-pass membrane protein</topology>
    </subcellularLocation>
</comment>
<name>A0ABT2YP47_9GAMM</name>
<dbReference type="PANTHER" id="PTHR43461">
    <property type="entry name" value="TRANSMEMBRANE PROTEIN 256"/>
    <property type="match status" value="1"/>
</dbReference>
<proteinExistence type="inferred from homology"/>
<evidence type="ECO:0000313" key="7">
    <source>
        <dbReference type="EMBL" id="MCV2401665.1"/>
    </source>
</evidence>
<evidence type="ECO:0000313" key="8">
    <source>
        <dbReference type="Proteomes" id="UP001209713"/>
    </source>
</evidence>
<protein>
    <submittedName>
        <fullName evidence="7">DUF423 domain-containing protein</fullName>
    </submittedName>
</protein>
<dbReference type="EMBL" id="JAOVZB010000001">
    <property type="protein sequence ID" value="MCV2401665.1"/>
    <property type="molecule type" value="Genomic_DNA"/>
</dbReference>
<gene>
    <name evidence="7" type="ORF">OFY17_02095</name>
</gene>
<keyword evidence="5 6" id="KW-0472">Membrane</keyword>
<evidence type="ECO:0000256" key="6">
    <source>
        <dbReference type="SAM" id="Phobius"/>
    </source>
</evidence>
<dbReference type="InterPro" id="IPR006696">
    <property type="entry name" value="DUF423"/>
</dbReference>
<dbReference type="Pfam" id="PF04241">
    <property type="entry name" value="DUF423"/>
    <property type="match status" value="1"/>
</dbReference>
<feature type="transmembrane region" description="Helical" evidence="6">
    <location>
        <begin position="104"/>
        <end position="125"/>
    </location>
</feature>
<comment type="similarity">
    <text evidence="2">Belongs to the UPF0382 family.</text>
</comment>
<feature type="transmembrane region" description="Helical" evidence="6">
    <location>
        <begin position="78"/>
        <end position="98"/>
    </location>
</feature>
<evidence type="ECO:0000256" key="4">
    <source>
        <dbReference type="ARBA" id="ARBA00022989"/>
    </source>
</evidence>